<proteinExistence type="predicted"/>
<evidence type="ECO:0000313" key="4">
    <source>
        <dbReference type="Proteomes" id="UP000439983"/>
    </source>
</evidence>
<name>A0A6N7L8A0_SINTE</name>
<gene>
    <name evidence="3" type="ORF">GHK62_01765</name>
</gene>
<feature type="signal peptide" evidence="2">
    <location>
        <begin position="1"/>
        <end position="20"/>
    </location>
</feature>
<evidence type="ECO:0008006" key="5">
    <source>
        <dbReference type="Google" id="ProtNLM"/>
    </source>
</evidence>
<dbReference type="RefSeq" id="WP_153436635.1">
    <property type="nucleotide sequence ID" value="NZ_JACIGA010000003.1"/>
</dbReference>
<dbReference type="EMBL" id="WITC01000015">
    <property type="protein sequence ID" value="MQX13520.1"/>
    <property type="molecule type" value="Genomic_DNA"/>
</dbReference>
<keyword evidence="4" id="KW-1185">Reference proteome</keyword>
<evidence type="ECO:0000256" key="2">
    <source>
        <dbReference type="SAM" id="SignalP"/>
    </source>
</evidence>
<feature type="compositionally biased region" description="Low complexity" evidence="1">
    <location>
        <begin position="55"/>
        <end position="65"/>
    </location>
</feature>
<comment type="caution">
    <text evidence="3">The sequence shown here is derived from an EMBL/GenBank/DDBJ whole genome shotgun (WGS) entry which is preliminary data.</text>
</comment>
<protein>
    <recommendedName>
        <fullName evidence="5">PepSY domain-containing protein</fullName>
    </recommendedName>
</protein>
<reference evidence="3 4" key="1">
    <citation type="journal article" date="2013" name="Genome Biol.">
        <title>Comparative genomics of the core and accessory genomes of 48 Sinorhizobium strains comprising five genospecies.</title>
        <authorList>
            <person name="Sugawara M."/>
            <person name="Epstein B."/>
            <person name="Badgley B.D."/>
            <person name="Unno T."/>
            <person name="Xu L."/>
            <person name="Reese J."/>
            <person name="Gyaneshwar P."/>
            <person name="Denny R."/>
            <person name="Mudge J."/>
            <person name="Bharti A.K."/>
            <person name="Farmer A.D."/>
            <person name="May G.D."/>
            <person name="Woodward J.E."/>
            <person name="Medigue C."/>
            <person name="Vallenet D."/>
            <person name="Lajus A."/>
            <person name="Rouy Z."/>
            <person name="Martinez-Vaz B."/>
            <person name="Tiffin P."/>
            <person name="Young N.D."/>
            <person name="Sadowsky M.J."/>
        </authorList>
    </citation>
    <scope>NUCLEOTIDE SEQUENCE [LARGE SCALE GENOMIC DNA]</scope>
    <source>
        <strain evidence="3 4">USDA4894</strain>
    </source>
</reference>
<feature type="chain" id="PRO_5027019055" description="PepSY domain-containing protein" evidence="2">
    <location>
        <begin position="21"/>
        <end position="170"/>
    </location>
</feature>
<evidence type="ECO:0000256" key="1">
    <source>
        <dbReference type="SAM" id="MobiDB-lite"/>
    </source>
</evidence>
<organism evidence="3 4">
    <name type="scientific">Sinorhizobium terangae</name>
    <dbReference type="NCBI Taxonomy" id="110322"/>
    <lineage>
        <taxon>Bacteria</taxon>
        <taxon>Pseudomonadati</taxon>
        <taxon>Pseudomonadota</taxon>
        <taxon>Alphaproteobacteria</taxon>
        <taxon>Hyphomicrobiales</taxon>
        <taxon>Rhizobiaceae</taxon>
        <taxon>Sinorhizobium/Ensifer group</taxon>
        <taxon>Sinorhizobium</taxon>
    </lineage>
</organism>
<keyword evidence="2" id="KW-0732">Signal</keyword>
<dbReference type="Proteomes" id="UP000439983">
    <property type="component" value="Unassembled WGS sequence"/>
</dbReference>
<evidence type="ECO:0000313" key="3">
    <source>
        <dbReference type="EMBL" id="MQX13520.1"/>
    </source>
</evidence>
<sequence>MYKALLLAFCLALPASNLWAQESPILPSNITFVTSTGYWEESGAALSQDSAEKNAGGAASGSQGSSPGGKRGYYKLIAVRQNDGTAQVHLQQVASTPAGPEVLSSAELEEFTALKPYVTDIRPETSTGITEQPGMFATVYLKTDPSAREPESWTVVIDDVGDIKIERATN</sequence>
<accession>A0A6N7L8A0</accession>
<dbReference type="OrthoDB" id="8115116at2"/>
<feature type="region of interest" description="Disordered" evidence="1">
    <location>
        <begin position="44"/>
        <end position="69"/>
    </location>
</feature>
<dbReference type="AlphaFoldDB" id="A0A6N7L8A0"/>